<sequence length="74" mass="8506">MERYIWTAHPYVAYTMVDKLSVNPFTLLAGPCLVTSLVYKSLFLWISFTLVVCQPPVSVVSSPRRHLRPGLYYL</sequence>
<dbReference type="OrthoDB" id="2849215at2759"/>
<dbReference type="AlphaFoldDB" id="A0A9P5P5Z6"/>
<dbReference type="Proteomes" id="UP000772434">
    <property type="component" value="Unassembled WGS sequence"/>
</dbReference>
<comment type="caution">
    <text evidence="1">The sequence shown here is derived from an EMBL/GenBank/DDBJ whole genome shotgun (WGS) entry which is preliminary data.</text>
</comment>
<accession>A0A9P5P5Z6</accession>
<protein>
    <submittedName>
        <fullName evidence="1">Uncharacterized protein</fullName>
    </submittedName>
</protein>
<proteinExistence type="predicted"/>
<dbReference type="EMBL" id="JADNRY010000517">
    <property type="protein sequence ID" value="KAF9044700.1"/>
    <property type="molecule type" value="Genomic_DNA"/>
</dbReference>
<keyword evidence="2" id="KW-1185">Reference proteome</keyword>
<gene>
    <name evidence="1" type="ORF">BDP27DRAFT_1520516</name>
</gene>
<evidence type="ECO:0000313" key="1">
    <source>
        <dbReference type="EMBL" id="KAF9044700.1"/>
    </source>
</evidence>
<evidence type="ECO:0000313" key="2">
    <source>
        <dbReference type="Proteomes" id="UP000772434"/>
    </source>
</evidence>
<name>A0A9P5P5Z6_9AGAR</name>
<reference evidence="1" key="1">
    <citation type="submission" date="2020-11" db="EMBL/GenBank/DDBJ databases">
        <authorList>
            <consortium name="DOE Joint Genome Institute"/>
            <person name="Ahrendt S."/>
            <person name="Riley R."/>
            <person name="Andreopoulos W."/>
            <person name="Labutti K."/>
            <person name="Pangilinan J."/>
            <person name="Ruiz-Duenas F.J."/>
            <person name="Barrasa J.M."/>
            <person name="Sanchez-Garcia M."/>
            <person name="Camarero S."/>
            <person name="Miyauchi S."/>
            <person name="Serrano A."/>
            <person name="Linde D."/>
            <person name="Babiker R."/>
            <person name="Drula E."/>
            <person name="Ayuso-Fernandez I."/>
            <person name="Pacheco R."/>
            <person name="Padilla G."/>
            <person name="Ferreira P."/>
            <person name="Barriuso J."/>
            <person name="Kellner H."/>
            <person name="Castanera R."/>
            <person name="Alfaro M."/>
            <person name="Ramirez L."/>
            <person name="Pisabarro A.G."/>
            <person name="Kuo A."/>
            <person name="Tritt A."/>
            <person name="Lipzen A."/>
            <person name="He G."/>
            <person name="Yan M."/>
            <person name="Ng V."/>
            <person name="Cullen D."/>
            <person name="Martin F."/>
            <person name="Rosso M.-N."/>
            <person name="Henrissat B."/>
            <person name="Hibbett D."/>
            <person name="Martinez A.T."/>
            <person name="Grigoriev I.V."/>
        </authorList>
    </citation>
    <scope>NUCLEOTIDE SEQUENCE</scope>
    <source>
        <strain evidence="1">AH 40177</strain>
    </source>
</reference>
<organism evidence="1 2">
    <name type="scientific">Rhodocollybia butyracea</name>
    <dbReference type="NCBI Taxonomy" id="206335"/>
    <lineage>
        <taxon>Eukaryota</taxon>
        <taxon>Fungi</taxon>
        <taxon>Dikarya</taxon>
        <taxon>Basidiomycota</taxon>
        <taxon>Agaricomycotina</taxon>
        <taxon>Agaricomycetes</taxon>
        <taxon>Agaricomycetidae</taxon>
        <taxon>Agaricales</taxon>
        <taxon>Marasmiineae</taxon>
        <taxon>Omphalotaceae</taxon>
        <taxon>Rhodocollybia</taxon>
    </lineage>
</organism>